<dbReference type="RefSeq" id="WP_146869465.1">
    <property type="nucleotide sequence ID" value="NZ_BKBC01000157.1"/>
</dbReference>
<evidence type="ECO:0000256" key="1">
    <source>
        <dbReference type="SAM" id="Phobius"/>
    </source>
</evidence>
<feature type="transmembrane region" description="Helical" evidence="1">
    <location>
        <begin position="21"/>
        <end position="41"/>
    </location>
</feature>
<dbReference type="AlphaFoldDB" id="A0A512TTJ3"/>
<keyword evidence="1" id="KW-0472">Membrane</keyword>
<dbReference type="EMBL" id="BKBC01000157">
    <property type="protein sequence ID" value="GEQ23555.1"/>
    <property type="molecule type" value="Genomic_DNA"/>
</dbReference>
<comment type="caution">
    <text evidence="2">The sequence shown here is derived from an EMBL/GenBank/DDBJ whole genome shotgun (WGS) entry which is preliminary data.</text>
</comment>
<evidence type="ECO:0000313" key="2">
    <source>
        <dbReference type="EMBL" id="GEQ23555.1"/>
    </source>
</evidence>
<keyword evidence="1" id="KW-1133">Transmembrane helix</keyword>
<reference evidence="2 3" key="1">
    <citation type="submission" date="2019-07" db="EMBL/GenBank/DDBJ databases">
        <title>Whole genome shotgun sequence of Clostridium butyricum NBRC 3858.</title>
        <authorList>
            <person name="Hosoyama A."/>
            <person name="Uohara A."/>
            <person name="Ohji S."/>
            <person name="Ichikawa N."/>
        </authorList>
    </citation>
    <scope>NUCLEOTIDE SEQUENCE [LARGE SCALE GENOMIC DNA]</scope>
    <source>
        <strain evidence="2 3">NBRC 3858</strain>
    </source>
</reference>
<dbReference type="Proteomes" id="UP000321089">
    <property type="component" value="Unassembled WGS sequence"/>
</dbReference>
<protein>
    <submittedName>
        <fullName evidence="2">Uncharacterized protein</fullName>
    </submittedName>
</protein>
<sequence length="89" mass="10469">MKQKEFRRWQNYRKIGQLKFTLLWALYFIIMLNVVILGANAIKGNFAFDIDGFFIRLIIGGLFGAFSGVMMWKTNEREYNNHLNNSDSI</sequence>
<name>A0A512TTJ3_CLOBU</name>
<keyword evidence="1" id="KW-0812">Transmembrane</keyword>
<organism evidence="2 3">
    <name type="scientific">Clostridium butyricum</name>
    <dbReference type="NCBI Taxonomy" id="1492"/>
    <lineage>
        <taxon>Bacteria</taxon>
        <taxon>Bacillati</taxon>
        <taxon>Bacillota</taxon>
        <taxon>Clostridia</taxon>
        <taxon>Eubacteriales</taxon>
        <taxon>Clostridiaceae</taxon>
        <taxon>Clostridium</taxon>
    </lineage>
</organism>
<feature type="transmembrane region" description="Helical" evidence="1">
    <location>
        <begin position="53"/>
        <end position="72"/>
    </location>
</feature>
<gene>
    <name evidence="2" type="ORF">CBU02nite_40610</name>
</gene>
<evidence type="ECO:0000313" key="3">
    <source>
        <dbReference type="Proteomes" id="UP000321089"/>
    </source>
</evidence>
<accession>A0A512TTJ3</accession>
<proteinExistence type="predicted"/>